<dbReference type="STRING" id="1314674.A0A0D7BQ84"/>
<evidence type="ECO:0000256" key="10">
    <source>
        <dbReference type="RuleBase" id="RU000461"/>
    </source>
</evidence>
<dbReference type="InterPro" id="IPR001128">
    <property type="entry name" value="Cyt_P450"/>
</dbReference>
<evidence type="ECO:0000256" key="3">
    <source>
        <dbReference type="ARBA" id="ARBA00010617"/>
    </source>
</evidence>
<dbReference type="PRINTS" id="PR00385">
    <property type="entry name" value="P450"/>
</dbReference>
<dbReference type="PRINTS" id="PR00463">
    <property type="entry name" value="EP450I"/>
</dbReference>
<dbReference type="InterPro" id="IPR050364">
    <property type="entry name" value="Cytochrome_P450_fung"/>
</dbReference>
<evidence type="ECO:0000256" key="6">
    <source>
        <dbReference type="ARBA" id="ARBA00023002"/>
    </source>
</evidence>
<keyword evidence="6 10" id="KW-0560">Oxidoreductase</keyword>
<gene>
    <name evidence="11" type="ORF">CYLTODRAFT_464507</name>
</gene>
<dbReference type="Gene3D" id="1.10.630.10">
    <property type="entry name" value="Cytochrome P450"/>
    <property type="match status" value="1"/>
</dbReference>
<name>A0A0D7BQ84_9AGAR</name>
<accession>A0A0D7BQ84</accession>
<dbReference type="Pfam" id="PF00067">
    <property type="entry name" value="p450"/>
    <property type="match status" value="1"/>
</dbReference>
<feature type="binding site" description="axial binding residue" evidence="9">
    <location>
        <position position="449"/>
    </location>
    <ligand>
        <name>heme</name>
        <dbReference type="ChEBI" id="CHEBI:30413"/>
    </ligand>
    <ligandPart>
        <name>Fe</name>
        <dbReference type="ChEBI" id="CHEBI:18248"/>
    </ligandPart>
</feature>
<evidence type="ECO:0000313" key="12">
    <source>
        <dbReference type="Proteomes" id="UP000054007"/>
    </source>
</evidence>
<dbReference type="CDD" id="cd11065">
    <property type="entry name" value="CYP64-like"/>
    <property type="match status" value="1"/>
</dbReference>
<dbReference type="PANTHER" id="PTHR46300">
    <property type="entry name" value="P450, PUTATIVE (EUROFUNG)-RELATED-RELATED"/>
    <property type="match status" value="1"/>
</dbReference>
<evidence type="ECO:0000256" key="4">
    <source>
        <dbReference type="ARBA" id="ARBA00022617"/>
    </source>
</evidence>
<dbReference type="InterPro" id="IPR036396">
    <property type="entry name" value="Cyt_P450_sf"/>
</dbReference>
<dbReference type="OrthoDB" id="1470350at2759"/>
<keyword evidence="5 9" id="KW-0479">Metal-binding</keyword>
<evidence type="ECO:0000313" key="11">
    <source>
        <dbReference type="EMBL" id="KIY72390.1"/>
    </source>
</evidence>
<dbReference type="GO" id="GO:0020037">
    <property type="term" value="F:heme binding"/>
    <property type="evidence" value="ECO:0007669"/>
    <property type="project" value="InterPro"/>
</dbReference>
<dbReference type="GO" id="GO:0016705">
    <property type="term" value="F:oxidoreductase activity, acting on paired donors, with incorporation or reduction of molecular oxygen"/>
    <property type="evidence" value="ECO:0007669"/>
    <property type="project" value="InterPro"/>
</dbReference>
<proteinExistence type="inferred from homology"/>
<dbReference type="InterPro" id="IPR002401">
    <property type="entry name" value="Cyt_P450_E_grp-I"/>
</dbReference>
<dbReference type="PROSITE" id="PS00086">
    <property type="entry name" value="CYTOCHROME_P450"/>
    <property type="match status" value="1"/>
</dbReference>
<evidence type="ECO:0000256" key="2">
    <source>
        <dbReference type="ARBA" id="ARBA00005179"/>
    </source>
</evidence>
<dbReference type="GO" id="GO:0005506">
    <property type="term" value="F:iron ion binding"/>
    <property type="evidence" value="ECO:0007669"/>
    <property type="project" value="InterPro"/>
</dbReference>
<dbReference type="InterPro" id="IPR017972">
    <property type="entry name" value="Cyt_P450_CS"/>
</dbReference>
<sequence length="515" mass="56948">MSLPSFKDSEYMLPLVIGSGTVVVLHLLTRPKRNLPPGPAGLPVVGNLFDLATEHEWLTFAKWADKWGPLTSASTLGTNIIVISTYSKAAAFLDVKYSTRPHVTMAVDLMGWGAASHFQPYGSDSFKAHRKTFRDDLLTNNGFKKWWPVEEDKAKRFVKTLYLQNPNPDGLAGRCYHAMASVLLRIIYGYDAKDQDDDFVKAGYAGMRTFNLGCAPAAKYAVNVIPALKYLPSWFPGAQFKRLAEGWKETFMTMVLTPWTYVKGEIAAGRAVESSIADTYSKGEVTAEEEGAMLAVAASYFGAGSQNLAITIEYFFLIMAQHPDIQKKAQAEIDAVIGRDRLPTLDDRDSLPYVNALIKELLRVHPPVPTGTRQFFLMLACIPHANTVDDIQDGYLIPKGSIIMFNIWKMLRDPALYPNPEVFDPERFVGSTPQQDPGAMAFGFGRRLCPGKLVAECSIFQTLSTCLATLNVAAPKGGPAPTFGDVGEPMNRLKPFSVDIQPRFEQAKMEQLLQL</sequence>
<reference evidence="11 12" key="1">
    <citation type="journal article" date="2015" name="Fungal Genet. Biol.">
        <title>Evolution of novel wood decay mechanisms in Agaricales revealed by the genome sequences of Fistulina hepatica and Cylindrobasidium torrendii.</title>
        <authorList>
            <person name="Floudas D."/>
            <person name="Held B.W."/>
            <person name="Riley R."/>
            <person name="Nagy L.G."/>
            <person name="Koehler G."/>
            <person name="Ransdell A.S."/>
            <person name="Younus H."/>
            <person name="Chow J."/>
            <person name="Chiniquy J."/>
            <person name="Lipzen A."/>
            <person name="Tritt A."/>
            <person name="Sun H."/>
            <person name="Haridas S."/>
            <person name="LaButti K."/>
            <person name="Ohm R.A."/>
            <person name="Kues U."/>
            <person name="Blanchette R.A."/>
            <person name="Grigoriev I.V."/>
            <person name="Minto R.E."/>
            <person name="Hibbett D.S."/>
        </authorList>
    </citation>
    <scope>NUCLEOTIDE SEQUENCE [LARGE SCALE GENOMIC DNA]</scope>
    <source>
        <strain evidence="11 12">FP15055 ss-10</strain>
    </source>
</reference>
<comment type="pathway">
    <text evidence="2">Secondary metabolite biosynthesis.</text>
</comment>
<organism evidence="11 12">
    <name type="scientific">Cylindrobasidium torrendii FP15055 ss-10</name>
    <dbReference type="NCBI Taxonomy" id="1314674"/>
    <lineage>
        <taxon>Eukaryota</taxon>
        <taxon>Fungi</taxon>
        <taxon>Dikarya</taxon>
        <taxon>Basidiomycota</taxon>
        <taxon>Agaricomycotina</taxon>
        <taxon>Agaricomycetes</taxon>
        <taxon>Agaricomycetidae</taxon>
        <taxon>Agaricales</taxon>
        <taxon>Marasmiineae</taxon>
        <taxon>Physalacriaceae</taxon>
        <taxon>Cylindrobasidium</taxon>
    </lineage>
</organism>
<dbReference type="GO" id="GO:0004497">
    <property type="term" value="F:monooxygenase activity"/>
    <property type="evidence" value="ECO:0007669"/>
    <property type="project" value="UniProtKB-KW"/>
</dbReference>
<dbReference type="PANTHER" id="PTHR46300:SF7">
    <property type="entry name" value="P450, PUTATIVE (EUROFUNG)-RELATED"/>
    <property type="match status" value="1"/>
</dbReference>
<keyword evidence="4 9" id="KW-0349">Heme</keyword>
<keyword evidence="8 10" id="KW-0503">Monooxygenase</keyword>
<dbReference type="AlphaFoldDB" id="A0A0D7BQ84"/>
<evidence type="ECO:0000256" key="9">
    <source>
        <dbReference type="PIRSR" id="PIRSR602401-1"/>
    </source>
</evidence>
<evidence type="ECO:0000256" key="5">
    <source>
        <dbReference type="ARBA" id="ARBA00022723"/>
    </source>
</evidence>
<keyword evidence="7 9" id="KW-0408">Iron</keyword>
<comment type="cofactor">
    <cofactor evidence="1 9">
        <name>heme</name>
        <dbReference type="ChEBI" id="CHEBI:30413"/>
    </cofactor>
</comment>
<comment type="similarity">
    <text evidence="3 10">Belongs to the cytochrome P450 family.</text>
</comment>
<dbReference type="SUPFAM" id="SSF48264">
    <property type="entry name" value="Cytochrome P450"/>
    <property type="match status" value="1"/>
</dbReference>
<dbReference type="EMBL" id="KN880444">
    <property type="protein sequence ID" value="KIY72390.1"/>
    <property type="molecule type" value="Genomic_DNA"/>
</dbReference>
<keyword evidence="12" id="KW-1185">Reference proteome</keyword>
<evidence type="ECO:0000256" key="1">
    <source>
        <dbReference type="ARBA" id="ARBA00001971"/>
    </source>
</evidence>
<dbReference type="Proteomes" id="UP000054007">
    <property type="component" value="Unassembled WGS sequence"/>
</dbReference>
<evidence type="ECO:0000256" key="7">
    <source>
        <dbReference type="ARBA" id="ARBA00023004"/>
    </source>
</evidence>
<protein>
    <submittedName>
        <fullName evidence="11">Cytochrome P450</fullName>
    </submittedName>
</protein>
<evidence type="ECO:0000256" key="8">
    <source>
        <dbReference type="ARBA" id="ARBA00023033"/>
    </source>
</evidence>